<evidence type="ECO:0000313" key="1">
    <source>
        <dbReference type="EMBL" id="PSR74650.1"/>
    </source>
</evidence>
<comment type="caution">
    <text evidence="1">The sequence shown here is derived from an EMBL/GenBank/DDBJ whole genome shotgun (WGS) entry which is preliminary data.</text>
</comment>
<dbReference type="AlphaFoldDB" id="A0A2R6NQW6"/>
<sequence>MEWSQLLSVSDLTVSSNIAPDVLSTDSTVPLRLSLVYTLYRPINQLLYTVCHTFSPHPLHKVSAPPPEGIPQIGEDLDGSNPFELALPTDMSCKMAKSKRSHAIVKSEKREVTPVAVVQMTCPACMSMQIATSANAQLFQLGGILDSQTTDLQFVRELDNCPLPDTDYATCVSLISDSKSGLYHINNGSQLVCIDIDDETTVGTLDNTFDIIVTTLSVLQGRVRDLEYEIARKNARHKQQVQELLSLKEFLQTRTDKLSCERDLAQHYCSNWAQLELHCQALED</sequence>
<proteinExistence type="predicted"/>
<dbReference type="Proteomes" id="UP000186601">
    <property type="component" value="Unassembled WGS sequence"/>
</dbReference>
<protein>
    <submittedName>
        <fullName evidence="1">Uncharacterized protein</fullName>
    </submittedName>
</protein>
<reference evidence="1 2" key="1">
    <citation type="submission" date="2018-02" db="EMBL/GenBank/DDBJ databases">
        <title>Genome sequence of the basidiomycete white-rot fungus Phlebia centrifuga.</title>
        <authorList>
            <person name="Granchi Z."/>
            <person name="Peng M."/>
            <person name="de Vries R.P."/>
            <person name="Hilden K."/>
            <person name="Makela M.R."/>
            <person name="Grigoriev I."/>
            <person name="Riley R."/>
        </authorList>
    </citation>
    <scope>NUCLEOTIDE SEQUENCE [LARGE SCALE GENOMIC DNA]</scope>
    <source>
        <strain evidence="1 2">FBCC195</strain>
    </source>
</reference>
<dbReference type="EMBL" id="MLYV02000973">
    <property type="protein sequence ID" value="PSR74650.1"/>
    <property type="molecule type" value="Genomic_DNA"/>
</dbReference>
<evidence type="ECO:0000313" key="2">
    <source>
        <dbReference type="Proteomes" id="UP000186601"/>
    </source>
</evidence>
<accession>A0A2R6NQW6</accession>
<gene>
    <name evidence="1" type="ORF">PHLCEN_2v9666</name>
</gene>
<organism evidence="1 2">
    <name type="scientific">Hermanssonia centrifuga</name>
    <dbReference type="NCBI Taxonomy" id="98765"/>
    <lineage>
        <taxon>Eukaryota</taxon>
        <taxon>Fungi</taxon>
        <taxon>Dikarya</taxon>
        <taxon>Basidiomycota</taxon>
        <taxon>Agaricomycotina</taxon>
        <taxon>Agaricomycetes</taxon>
        <taxon>Polyporales</taxon>
        <taxon>Meruliaceae</taxon>
        <taxon>Hermanssonia</taxon>
    </lineage>
</organism>
<keyword evidence="2" id="KW-1185">Reference proteome</keyword>
<name>A0A2R6NQW6_9APHY</name>